<dbReference type="CDD" id="cd18095">
    <property type="entry name" value="SpoU-like_rRNA-MTase"/>
    <property type="match status" value="1"/>
</dbReference>
<dbReference type="PANTHER" id="PTHR43191:SF2">
    <property type="entry name" value="RRNA METHYLTRANSFERASE 3, MITOCHONDRIAL"/>
    <property type="match status" value="1"/>
</dbReference>
<organism evidence="5">
    <name type="scientific">marine sediment metagenome</name>
    <dbReference type="NCBI Taxonomy" id="412755"/>
    <lineage>
        <taxon>unclassified sequences</taxon>
        <taxon>metagenomes</taxon>
        <taxon>ecological metagenomes</taxon>
    </lineage>
</organism>
<evidence type="ECO:0000256" key="2">
    <source>
        <dbReference type="ARBA" id="ARBA00022603"/>
    </source>
</evidence>
<dbReference type="InterPro" id="IPR029064">
    <property type="entry name" value="Ribosomal_eL30-like_sf"/>
</dbReference>
<dbReference type="InterPro" id="IPR029026">
    <property type="entry name" value="tRNA_m1G_MTases_N"/>
</dbReference>
<dbReference type="EMBL" id="BARW01023605">
    <property type="protein sequence ID" value="GAI97605.1"/>
    <property type="molecule type" value="Genomic_DNA"/>
</dbReference>
<evidence type="ECO:0000259" key="4">
    <source>
        <dbReference type="SMART" id="SM00967"/>
    </source>
</evidence>
<reference evidence="5" key="1">
    <citation type="journal article" date="2014" name="Front. Microbiol.">
        <title>High frequency of phylogenetically diverse reductive dehalogenase-homologous genes in deep subseafloor sedimentary metagenomes.</title>
        <authorList>
            <person name="Kawai M."/>
            <person name="Futagami T."/>
            <person name="Toyoda A."/>
            <person name="Takaki Y."/>
            <person name="Nishi S."/>
            <person name="Hori S."/>
            <person name="Arai W."/>
            <person name="Tsubouchi T."/>
            <person name="Morono Y."/>
            <person name="Uchiyama I."/>
            <person name="Ito T."/>
            <person name="Fujiyama A."/>
            <person name="Inagaki F."/>
            <person name="Takami H."/>
        </authorList>
    </citation>
    <scope>NUCLEOTIDE SEQUENCE</scope>
    <source>
        <strain evidence="5">Expedition CK06-06</strain>
    </source>
</reference>
<evidence type="ECO:0000313" key="5">
    <source>
        <dbReference type="EMBL" id="GAI97605.1"/>
    </source>
</evidence>
<comment type="caution">
    <text evidence="5">The sequence shown here is derived from an EMBL/GenBank/DDBJ whole genome shotgun (WGS) entry which is preliminary data.</text>
</comment>
<dbReference type="InterPro" id="IPR029028">
    <property type="entry name" value="Alpha/beta_knot_MTases"/>
</dbReference>
<dbReference type="AlphaFoldDB" id="X1UCL0"/>
<evidence type="ECO:0000256" key="3">
    <source>
        <dbReference type="ARBA" id="ARBA00022679"/>
    </source>
</evidence>
<dbReference type="GO" id="GO:0006396">
    <property type="term" value="P:RNA processing"/>
    <property type="evidence" value="ECO:0007669"/>
    <property type="project" value="InterPro"/>
</dbReference>
<dbReference type="Pfam" id="PF22435">
    <property type="entry name" value="MRM3-like_sub_bind"/>
    <property type="match status" value="1"/>
</dbReference>
<dbReference type="InterPro" id="IPR001537">
    <property type="entry name" value="SpoU_MeTrfase"/>
</dbReference>
<dbReference type="Gene3D" id="3.40.1280.10">
    <property type="match status" value="1"/>
</dbReference>
<sequence>MLLMPDDRTIMLKPIKWYKNLATRKGRLEAEAFLIEGDRPIKQIISSNPDDIIEIVSTEELSPFYHKYSKRLVTDSQLRSICSTKAPQGIIAVVRLPLDTYSDQLPDNTGAKILLLEDVQDPGNVGTLIRTAVAFDFSGVILTEKCADPLSPKCVQSTVGTVLSLWIRRTSHYLELVEELKHNGYSLVVAELGGAEDPSVL</sequence>
<proteinExistence type="inferred from homology"/>
<gene>
    <name evidence="5" type="ORF">S12H4_39106</name>
</gene>
<protein>
    <recommendedName>
        <fullName evidence="4">RNA 2-O ribose methyltransferase substrate binding domain-containing protein</fullName>
    </recommendedName>
</protein>
<dbReference type="SUPFAM" id="SSF55315">
    <property type="entry name" value="L30e-like"/>
    <property type="match status" value="1"/>
</dbReference>
<dbReference type="InterPro" id="IPR051259">
    <property type="entry name" value="rRNA_Methyltransferase"/>
</dbReference>
<dbReference type="Gene3D" id="3.30.1330.30">
    <property type="match status" value="1"/>
</dbReference>
<keyword evidence="3" id="KW-0808">Transferase</keyword>
<dbReference type="Pfam" id="PF00588">
    <property type="entry name" value="SpoU_methylase"/>
    <property type="match status" value="1"/>
</dbReference>
<keyword evidence="2" id="KW-0489">Methyltransferase</keyword>
<dbReference type="SMART" id="SM00967">
    <property type="entry name" value="SpoU_sub_bind"/>
    <property type="match status" value="1"/>
</dbReference>
<comment type="similarity">
    <text evidence="1">Belongs to the class IV-like SAM-binding methyltransferase superfamily. RNA methyltransferase TrmH family.</text>
</comment>
<accession>X1UCL0</accession>
<dbReference type="GO" id="GO:0032259">
    <property type="term" value="P:methylation"/>
    <property type="evidence" value="ECO:0007669"/>
    <property type="project" value="UniProtKB-KW"/>
</dbReference>
<name>X1UCL0_9ZZZZ</name>
<feature type="domain" description="RNA 2-O ribose methyltransferase substrate binding" evidence="4">
    <location>
        <begin position="34"/>
        <end position="100"/>
    </location>
</feature>
<dbReference type="GO" id="GO:0003723">
    <property type="term" value="F:RNA binding"/>
    <property type="evidence" value="ECO:0007669"/>
    <property type="project" value="InterPro"/>
</dbReference>
<evidence type="ECO:0000256" key="1">
    <source>
        <dbReference type="ARBA" id="ARBA00007228"/>
    </source>
</evidence>
<dbReference type="SUPFAM" id="SSF75217">
    <property type="entry name" value="alpha/beta knot"/>
    <property type="match status" value="1"/>
</dbReference>
<feature type="non-terminal residue" evidence="5">
    <location>
        <position position="201"/>
    </location>
</feature>
<dbReference type="InterPro" id="IPR013123">
    <property type="entry name" value="SpoU_subst-bd"/>
</dbReference>
<dbReference type="GO" id="GO:0005737">
    <property type="term" value="C:cytoplasm"/>
    <property type="evidence" value="ECO:0007669"/>
    <property type="project" value="UniProtKB-ARBA"/>
</dbReference>
<dbReference type="PANTHER" id="PTHR43191">
    <property type="entry name" value="RRNA METHYLTRANSFERASE 3"/>
    <property type="match status" value="1"/>
</dbReference>
<dbReference type="GO" id="GO:0008173">
    <property type="term" value="F:RNA methyltransferase activity"/>
    <property type="evidence" value="ECO:0007669"/>
    <property type="project" value="InterPro"/>
</dbReference>
<dbReference type="InterPro" id="IPR053888">
    <property type="entry name" value="MRM3-like_sub_bind"/>
</dbReference>